<dbReference type="EMBL" id="CP049740">
    <property type="protein sequence ID" value="QII82561.1"/>
    <property type="molecule type" value="Genomic_DNA"/>
</dbReference>
<proteinExistence type="predicted"/>
<dbReference type="PANTHER" id="PTHR45947:SF3">
    <property type="entry name" value="SULFOQUINOVOSYL TRANSFERASE SQD2"/>
    <property type="match status" value="1"/>
</dbReference>
<name>A0A6G7KBI3_9LACT</name>
<dbReference type="Gene3D" id="3.40.50.2000">
    <property type="entry name" value="Glycogen Phosphorylase B"/>
    <property type="match status" value="2"/>
</dbReference>
<evidence type="ECO:0000313" key="4">
    <source>
        <dbReference type="Proteomes" id="UP000501451"/>
    </source>
</evidence>
<gene>
    <name evidence="3" type="ORF">G7057_09065</name>
</gene>
<evidence type="ECO:0000313" key="3">
    <source>
        <dbReference type="EMBL" id="QII82561.1"/>
    </source>
</evidence>
<sequence length="401" mass="45825">MRVGMFTDSYFPQISGVSTSIKVLKDELEAQGHDVIIFTTTDPNAPDSEDGIVRLKSIPFFSFKDRRIAIKGFSKALKEAKKQRIDIVHTHTEFSLGLTGKFVAYMLKIPTIHTYHTMYEKYLHYIANGKIIKVRDVKMVSRAFCNRTKGVIVPSQLMKDTLLSYHVSKEIRVIPTGVTRAEKNPSIKKELRQKLSLNEEDIVLLSLSRLAFEKDLDKMIIAFPSILERQSNAKLVFVGDGPARQSLEELVAEKGLEEVVIFVGEVNNESVYEYYQMADVYVSASASETQGLTYLESIMNDCPVVAKENDYLKGIIKNPMLGLLYKDDHELAAAVSHVIEQKQAEINQEWVDQRQELIKELSSETFGKKVISYYKHVIENYYFETEDEPMSLLKYYSRLKS</sequence>
<feature type="domain" description="Glycosyltransferase subfamily 4-like N-terminal" evidence="2">
    <location>
        <begin position="14"/>
        <end position="179"/>
    </location>
</feature>
<protein>
    <submittedName>
        <fullName evidence="3">Glycosyltransferase family 4 protein</fullName>
    </submittedName>
</protein>
<dbReference type="PANTHER" id="PTHR45947">
    <property type="entry name" value="SULFOQUINOVOSYL TRANSFERASE SQD2"/>
    <property type="match status" value="1"/>
</dbReference>
<dbReference type="FunFam" id="3.40.50.2000:FF:000136">
    <property type="entry name" value="Glycosyl transferase, group 1"/>
    <property type="match status" value="1"/>
</dbReference>
<organism evidence="3 4">
    <name type="scientific">Jeotgalibaca arthritidis</name>
    <dbReference type="NCBI Taxonomy" id="1868794"/>
    <lineage>
        <taxon>Bacteria</taxon>
        <taxon>Bacillati</taxon>
        <taxon>Bacillota</taxon>
        <taxon>Bacilli</taxon>
        <taxon>Lactobacillales</taxon>
        <taxon>Carnobacteriaceae</taxon>
        <taxon>Jeotgalibaca</taxon>
    </lineage>
</organism>
<dbReference type="InterPro" id="IPR001296">
    <property type="entry name" value="Glyco_trans_1"/>
</dbReference>
<dbReference type="Pfam" id="PF00534">
    <property type="entry name" value="Glycos_transf_1"/>
    <property type="match status" value="1"/>
</dbReference>
<dbReference type="GO" id="GO:0016758">
    <property type="term" value="F:hexosyltransferase activity"/>
    <property type="evidence" value="ECO:0007669"/>
    <property type="project" value="TreeGrafter"/>
</dbReference>
<dbReference type="InterPro" id="IPR028098">
    <property type="entry name" value="Glyco_trans_4-like_N"/>
</dbReference>
<dbReference type="CDD" id="cd03817">
    <property type="entry name" value="GT4_UGDG-like"/>
    <property type="match status" value="1"/>
</dbReference>
<dbReference type="Pfam" id="PF13439">
    <property type="entry name" value="Glyco_transf_4"/>
    <property type="match status" value="1"/>
</dbReference>
<keyword evidence="4" id="KW-1185">Reference proteome</keyword>
<feature type="domain" description="Glycosyl transferase family 1" evidence="1">
    <location>
        <begin position="188"/>
        <end position="349"/>
    </location>
</feature>
<dbReference type="RefSeq" id="WP_166163030.1">
    <property type="nucleotide sequence ID" value="NZ_CP049740.1"/>
</dbReference>
<accession>A0A6G7KBI3</accession>
<dbReference type="KEGG" id="jar:G7057_09065"/>
<dbReference type="SUPFAM" id="SSF53756">
    <property type="entry name" value="UDP-Glycosyltransferase/glycogen phosphorylase"/>
    <property type="match status" value="1"/>
</dbReference>
<dbReference type="AlphaFoldDB" id="A0A6G7KBI3"/>
<keyword evidence="3" id="KW-0808">Transferase</keyword>
<reference evidence="3 4" key="1">
    <citation type="journal article" date="2017" name="Int. J. Syst. Evol. Microbiol.">
        <title>Jeotgalibaca porci sp. nov. and Jeotgalibaca arthritidis sp. nov., isolated from pigs, and emended description of the genus Jeotgalibaca.</title>
        <authorList>
            <person name="Zamora L."/>
            <person name="Perez-Sancho M."/>
            <person name="Dominguez L."/>
            <person name="Fernandez-Garayzabal J.F."/>
            <person name="Vela A.I."/>
        </authorList>
    </citation>
    <scope>NUCLEOTIDE SEQUENCE [LARGE SCALE GENOMIC DNA]</scope>
    <source>
        <strain evidence="3 4">CECT 9157</strain>
    </source>
</reference>
<evidence type="ECO:0000259" key="1">
    <source>
        <dbReference type="Pfam" id="PF00534"/>
    </source>
</evidence>
<dbReference type="Proteomes" id="UP000501451">
    <property type="component" value="Chromosome"/>
</dbReference>
<dbReference type="InterPro" id="IPR050194">
    <property type="entry name" value="Glycosyltransferase_grp1"/>
</dbReference>
<evidence type="ECO:0000259" key="2">
    <source>
        <dbReference type="Pfam" id="PF13439"/>
    </source>
</evidence>